<feature type="domain" description="Endonuclease/exonuclease/phosphatase" evidence="10">
    <location>
        <begin position="38"/>
        <end position="255"/>
    </location>
</feature>
<evidence type="ECO:0000256" key="5">
    <source>
        <dbReference type="ARBA" id="ARBA00022801"/>
    </source>
</evidence>
<gene>
    <name evidence="11" type="ORF">PECUL_23A045702</name>
</gene>
<dbReference type="EMBL" id="OW240920">
    <property type="protein sequence ID" value="CAH2317154.1"/>
    <property type="molecule type" value="Genomic_DNA"/>
</dbReference>
<evidence type="ECO:0000259" key="10">
    <source>
        <dbReference type="Pfam" id="PF03372"/>
    </source>
</evidence>
<evidence type="ECO:0000256" key="3">
    <source>
        <dbReference type="ARBA" id="ARBA00022729"/>
    </source>
</evidence>
<dbReference type="InterPro" id="IPR036691">
    <property type="entry name" value="Endo/exonu/phosph_ase_sf"/>
</dbReference>
<dbReference type="GO" id="GO:0004530">
    <property type="term" value="F:deoxyribonuclease I activity"/>
    <property type="evidence" value="ECO:0007669"/>
    <property type="project" value="TreeGrafter"/>
</dbReference>
<keyword evidence="6 9" id="KW-1015">Disulfide bond</keyword>
<proteinExistence type="inferred from homology"/>
<dbReference type="InterPro" id="IPR016202">
    <property type="entry name" value="DNase_I"/>
</dbReference>
<dbReference type="GO" id="GO:0005634">
    <property type="term" value="C:nucleus"/>
    <property type="evidence" value="ECO:0007669"/>
    <property type="project" value="TreeGrafter"/>
</dbReference>
<accession>A0AAD1WPS1</accession>
<feature type="active site" evidence="8">
    <location>
        <position position="112"/>
    </location>
</feature>
<dbReference type="Proteomes" id="UP001295444">
    <property type="component" value="Chromosome 09"/>
</dbReference>
<feature type="active site" evidence="8">
    <location>
        <position position="167"/>
    </location>
</feature>
<evidence type="ECO:0000256" key="1">
    <source>
        <dbReference type="ARBA" id="ARBA00007359"/>
    </source>
</evidence>
<dbReference type="FunFam" id="3.60.10.10:FF:000007">
    <property type="entry name" value="Deoxyribonuclease"/>
    <property type="match status" value="1"/>
</dbReference>
<evidence type="ECO:0000256" key="2">
    <source>
        <dbReference type="ARBA" id="ARBA00022722"/>
    </source>
</evidence>
<evidence type="ECO:0000256" key="6">
    <source>
        <dbReference type="ARBA" id="ARBA00023157"/>
    </source>
</evidence>
<dbReference type="PANTHER" id="PTHR11371:SF11">
    <property type="entry name" value="DEOXYRIBONUCLEASE"/>
    <property type="match status" value="1"/>
</dbReference>
<keyword evidence="2 7" id="KW-0540">Nuclease</keyword>
<dbReference type="SUPFAM" id="SSF56219">
    <property type="entry name" value="DNase I-like"/>
    <property type="match status" value="1"/>
</dbReference>
<dbReference type="Gene3D" id="3.60.10.10">
    <property type="entry name" value="Endonuclease/exonuclease/phosphatase"/>
    <property type="match status" value="1"/>
</dbReference>
<protein>
    <recommendedName>
        <fullName evidence="7">Deoxyribonuclease</fullName>
    </recommendedName>
</protein>
<evidence type="ECO:0000313" key="12">
    <source>
        <dbReference type="Proteomes" id="UP001295444"/>
    </source>
</evidence>
<dbReference type="GO" id="GO:0006308">
    <property type="term" value="P:DNA catabolic process"/>
    <property type="evidence" value="ECO:0007669"/>
    <property type="project" value="InterPro"/>
</dbReference>
<dbReference type="CDD" id="cd10282">
    <property type="entry name" value="DNase1"/>
    <property type="match status" value="1"/>
</dbReference>
<keyword evidence="3" id="KW-0732">Signal</keyword>
<evidence type="ECO:0000256" key="9">
    <source>
        <dbReference type="PIRSR" id="PIRSR000988-2"/>
    </source>
</evidence>
<feature type="disulfide bond" description="Essential for enzymatic activity" evidence="9">
    <location>
        <begin position="206"/>
        <end position="243"/>
    </location>
</feature>
<sequence length="303" mass="35124">MNKKRMIHLYYNLQMEVPTLFLLLSFAEITAAAFKICAFNIKSFGEAKASNRKVMSSLVKILSRCDISVIQEVRDSKGEAIPALVKELNRYDNSHLYMHLDSKRLGKNSYKEQYVFIYRADVVKVIDSYQYMEDHPDHPEVFAREPFTVRFHSPKTAIKDFVLISHHTCPRDAAREINKLLLVMLEVKSRWKIENVMLLGDLNASCGYVTVDEWKEIQRRSASSFHWLIGDKDDTTVSQKTHCAYDRIVVHGEEFFKAIVPASAKPYNFKKKLGLSEEEALEVSDHFPVEVNLRTDPRMDREL</sequence>
<dbReference type="InterPro" id="IPR005135">
    <property type="entry name" value="Endo/exonuclease/phosphatase"/>
</dbReference>
<evidence type="ECO:0000256" key="4">
    <source>
        <dbReference type="ARBA" id="ARBA00022759"/>
    </source>
</evidence>
<dbReference type="GO" id="GO:0003677">
    <property type="term" value="F:DNA binding"/>
    <property type="evidence" value="ECO:0007669"/>
    <property type="project" value="TreeGrafter"/>
</dbReference>
<keyword evidence="5 7" id="KW-0378">Hydrolase</keyword>
<keyword evidence="4 7" id="KW-0255">Endonuclease</keyword>
<keyword evidence="12" id="KW-1185">Reference proteome</keyword>
<evidence type="ECO:0000256" key="8">
    <source>
        <dbReference type="PIRSR" id="PIRSR000988-1"/>
    </source>
</evidence>
<dbReference type="Pfam" id="PF03372">
    <property type="entry name" value="Exo_endo_phos"/>
    <property type="match status" value="1"/>
</dbReference>
<dbReference type="PANTHER" id="PTHR11371">
    <property type="entry name" value="DEOXYRIBONUCLEASE"/>
    <property type="match status" value="1"/>
</dbReference>
<reference evidence="11" key="1">
    <citation type="submission" date="2022-03" db="EMBL/GenBank/DDBJ databases">
        <authorList>
            <person name="Alioto T."/>
            <person name="Alioto T."/>
            <person name="Gomez Garrido J."/>
        </authorList>
    </citation>
    <scope>NUCLEOTIDE SEQUENCE</scope>
</reference>
<evidence type="ECO:0000313" key="11">
    <source>
        <dbReference type="EMBL" id="CAH2317154.1"/>
    </source>
</evidence>
<name>A0AAD1WPS1_PELCU</name>
<dbReference type="SMART" id="SM00476">
    <property type="entry name" value="DNaseIc"/>
    <property type="match status" value="1"/>
</dbReference>
<comment type="similarity">
    <text evidence="1 7">Belongs to the DNase I family.</text>
</comment>
<dbReference type="PRINTS" id="PR00130">
    <property type="entry name" value="DNASEI"/>
</dbReference>
<evidence type="ECO:0000256" key="7">
    <source>
        <dbReference type="PIRNR" id="PIRNR000988"/>
    </source>
</evidence>
<dbReference type="PIRSF" id="PIRSF000988">
    <property type="entry name" value="DNase_I_euk"/>
    <property type="match status" value="1"/>
</dbReference>
<organism evidence="11 12">
    <name type="scientific">Pelobates cultripes</name>
    <name type="common">Western spadefoot toad</name>
    <dbReference type="NCBI Taxonomy" id="61616"/>
    <lineage>
        <taxon>Eukaryota</taxon>
        <taxon>Metazoa</taxon>
        <taxon>Chordata</taxon>
        <taxon>Craniata</taxon>
        <taxon>Vertebrata</taxon>
        <taxon>Euteleostomi</taxon>
        <taxon>Amphibia</taxon>
        <taxon>Batrachia</taxon>
        <taxon>Anura</taxon>
        <taxon>Pelobatoidea</taxon>
        <taxon>Pelobatidae</taxon>
        <taxon>Pelobates</taxon>
    </lineage>
</organism>
<dbReference type="AlphaFoldDB" id="A0AAD1WPS1"/>